<sequence>MPAAASAQEEGAQQARDVITVTARRREETILDAPVAVTAFGEEDILNLGLQSVDDVARFTPGLSFSAAFGRTSERPVIRGQANVLAGVQFGVESGTAYFIDGVYYPGSIQNLDPNDLARVEVIRGPQSALYGRNTYAGAINFVTRGASDVLEGNVRARAGSYGEYELSGGISGPLGDRAGFRLSVRDYNYDGEWTNTVTGQTVGSQSTTSLSGVLDFNPVDNLDFRVRAQYSDSRDGTLPLFLQSAASNNCAPGHRSLASWSRSGSTNNNQYFCGVIKPAPVALNTGPALPGQPAIVPGVPADALNPFLPFQLYSTADGTAFDGVSNETWLFSGIMNWDVGGSGYVFTLSGGYRDEERRFGSDSDHSSINFVLQPVGMADTGAFFANTNRNEVRDHSIEARLASPVDEPFRWMIGAYYYDQTSRQFSITFSNPSGNPSNRLTTTNQAIFGLLEYDFTENLTVTFEGRYAEEEKTTLDGLSDPTQFFRADTFTNFTPRLTVNWSVDPETTIFGVYARGVKPGGQNGSLGESVGNPTYDQETSENFELGVKRSLFGGAGYFAASAYYIDAKDVQLTTAVASATGALNSVATNQGAAEIWGLELEYRQQVNDMLSIGASYAWTRPEFTSGCDDAQWELTSGGGVIAGNSTAPGTGTEFFGQTGNCSIAGNRIPLTSEHQLSLNGELRAPLGQNGRLEWFARSDFTYESSKYVQVHNLAETGSASILGAQFGIQSENWTLMAYGRNILDEDSIVMATRWLQTPYLSPTFSPNTAPAGAATGAPRAFFGTLRRGASYGVEARYRF</sequence>
<dbReference type="PANTHER" id="PTHR32552:SF81">
    <property type="entry name" value="TONB-DEPENDENT OUTER MEMBRANE RECEPTOR"/>
    <property type="match status" value="1"/>
</dbReference>
<evidence type="ECO:0000256" key="4">
    <source>
        <dbReference type="ARBA" id="ARBA00022496"/>
    </source>
</evidence>
<keyword evidence="15" id="KW-0675">Receptor</keyword>
<dbReference type="PROSITE" id="PS52016">
    <property type="entry name" value="TONB_DEPENDENT_REC_3"/>
    <property type="match status" value="1"/>
</dbReference>
<keyword evidence="10 11" id="KW-0998">Cell outer membrane</keyword>
<feature type="domain" description="TonB-dependent receptor-like beta-barrel" evidence="13">
    <location>
        <begin position="316"/>
        <end position="743"/>
    </location>
</feature>
<evidence type="ECO:0000256" key="10">
    <source>
        <dbReference type="ARBA" id="ARBA00023237"/>
    </source>
</evidence>
<keyword evidence="5 11" id="KW-0812">Transmembrane</keyword>
<comment type="subcellular location">
    <subcellularLocation>
        <location evidence="1 11">Cell outer membrane</location>
        <topology evidence="1 11">Multi-pass membrane protein</topology>
    </subcellularLocation>
</comment>
<dbReference type="InterPro" id="IPR012910">
    <property type="entry name" value="Plug_dom"/>
</dbReference>
<dbReference type="Pfam" id="PF00593">
    <property type="entry name" value="TonB_dep_Rec_b-barrel"/>
    <property type="match status" value="1"/>
</dbReference>
<dbReference type="GO" id="GO:0009279">
    <property type="term" value="C:cell outer membrane"/>
    <property type="evidence" value="ECO:0007669"/>
    <property type="project" value="UniProtKB-SubCell"/>
</dbReference>
<accession>A0A5M6ZKU5</accession>
<keyword evidence="9 11" id="KW-0472">Membrane</keyword>
<keyword evidence="16" id="KW-1185">Reference proteome</keyword>
<evidence type="ECO:0000256" key="6">
    <source>
        <dbReference type="ARBA" id="ARBA00023004"/>
    </source>
</evidence>
<reference evidence="15 16" key="1">
    <citation type="submission" date="2019-09" db="EMBL/GenBank/DDBJ databases">
        <authorList>
            <person name="Kevbrin V."/>
            <person name="Grouzdev D.S."/>
        </authorList>
    </citation>
    <scope>NUCLEOTIDE SEQUENCE [LARGE SCALE GENOMIC DNA]</scope>
    <source>
        <strain evidence="15 16">G-192</strain>
    </source>
</reference>
<evidence type="ECO:0000256" key="5">
    <source>
        <dbReference type="ARBA" id="ARBA00022692"/>
    </source>
</evidence>
<evidence type="ECO:0000256" key="3">
    <source>
        <dbReference type="ARBA" id="ARBA00022452"/>
    </source>
</evidence>
<dbReference type="AlphaFoldDB" id="A0A5M6ZKU5"/>
<evidence type="ECO:0000313" key="16">
    <source>
        <dbReference type="Proteomes" id="UP000325122"/>
    </source>
</evidence>
<dbReference type="CDD" id="cd01347">
    <property type="entry name" value="ligand_gated_channel"/>
    <property type="match status" value="1"/>
</dbReference>
<dbReference type="InterPro" id="IPR000531">
    <property type="entry name" value="Beta-barrel_TonB"/>
</dbReference>
<comment type="caution">
    <text evidence="15">The sequence shown here is derived from an EMBL/GenBank/DDBJ whole genome shotgun (WGS) entry which is preliminary data.</text>
</comment>
<keyword evidence="8 12" id="KW-0798">TonB box</keyword>
<proteinExistence type="inferred from homology"/>
<feature type="domain" description="TonB-dependent receptor plug" evidence="14">
    <location>
        <begin position="31"/>
        <end position="139"/>
    </location>
</feature>
<evidence type="ECO:0000256" key="12">
    <source>
        <dbReference type="RuleBase" id="RU003357"/>
    </source>
</evidence>
<evidence type="ECO:0000256" key="7">
    <source>
        <dbReference type="ARBA" id="ARBA00023065"/>
    </source>
</evidence>
<keyword evidence="6" id="KW-0408">Iron</keyword>
<protein>
    <submittedName>
        <fullName evidence="15">TonB-dependent receptor</fullName>
    </submittedName>
</protein>
<evidence type="ECO:0000256" key="11">
    <source>
        <dbReference type="PROSITE-ProRule" id="PRU01360"/>
    </source>
</evidence>
<dbReference type="PANTHER" id="PTHR32552">
    <property type="entry name" value="FERRICHROME IRON RECEPTOR-RELATED"/>
    <property type="match status" value="1"/>
</dbReference>
<evidence type="ECO:0000259" key="13">
    <source>
        <dbReference type="Pfam" id="PF00593"/>
    </source>
</evidence>
<dbReference type="EMBL" id="VWOJ01000001">
    <property type="protein sequence ID" value="KAA5805472.1"/>
    <property type="molecule type" value="Genomic_DNA"/>
</dbReference>
<evidence type="ECO:0000313" key="15">
    <source>
        <dbReference type="EMBL" id="KAA5805472.1"/>
    </source>
</evidence>
<evidence type="ECO:0000259" key="14">
    <source>
        <dbReference type="Pfam" id="PF07715"/>
    </source>
</evidence>
<name>A0A5M6ZKU5_9PROT</name>
<dbReference type="Gene3D" id="2.40.170.20">
    <property type="entry name" value="TonB-dependent receptor, beta-barrel domain"/>
    <property type="match status" value="2"/>
</dbReference>
<keyword evidence="2 11" id="KW-0813">Transport</keyword>
<keyword evidence="3 11" id="KW-1134">Transmembrane beta strand</keyword>
<dbReference type="GO" id="GO:0006826">
    <property type="term" value="P:iron ion transport"/>
    <property type="evidence" value="ECO:0007669"/>
    <property type="project" value="UniProtKB-KW"/>
</dbReference>
<evidence type="ECO:0000256" key="9">
    <source>
        <dbReference type="ARBA" id="ARBA00023136"/>
    </source>
</evidence>
<evidence type="ECO:0000256" key="1">
    <source>
        <dbReference type="ARBA" id="ARBA00004571"/>
    </source>
</evidence>
<keyword evidence="7" id="KW-0406">Ion transport</keyword>
<evidence type="ECO:0000256" key="8">
    <source>
        <dbReference type="ARBA" id="ARBA00023077"/>
    </source>
</evidence>
<organism evidence="15 16">
    <name type="scientific">Alkalicaulis satelles</name>
    <dbReference type="NCBI Taxonomy" id="2609175"/>
    <lineage>
        <taxon>Bacteria</taxon>
        <taxon>Pseudomonadati</taxon>
        <taxon>Pseudomonadota</taxon>
        <taxon>Alphaproteobacteria</taxon>
        <taxon>Maricaulales</taxon>
        <taxon>Maricaulaceae</taxon>
        <taxon>Alkalicaulis</taxon>
    </lineage>
</organism>
<dbReference type="Proteomes" id="UP000325122">
    <property type="component" value="Unassembled WGS sequence"/>
</dbReference>
<keyword evidence="4" id="KW-0410">Iron transport</keyword>
<gene>
    <name evidence="15" type="ORF">F1654_00650</name>
</gene>
<dbReference type="SUPFAM" id="SSF56935">
    <property type="entry name" value="Porins"/>
    <property type="match status" value="1"/>
</dbReference>
<comment type="similarity">
    <text evidence="11 12">Belongs to the TonB-dependent receptor family.</text>
</comment>
<dbReference type="Pfam" id="PF07715">
    <property type="entry name" value="Plug"/>
    <property type="match status" value="1"/>
</dbReference>
<dbReference type="InterPro" id="IPR036942">
    <property type="entry name" value="Beta-barrel_TonB_sf"/>
</dbReference>
<evidence type="ECO:0000256" key="2">
    <source>
        <dbReference type="ARBA" id="ARBA00022448"/>
    </source>
</evidence>
<dbReference type="InterPro" id="IPR039426">
    <property type="entry name" value="TonB-dep_rcpt-like"/>
</dbReference>